<evidence type="ECO:0000256" key="1">
    <source>
        <dbReference type="ARBA" id="ARBA00004606"/>
    </source>
</evidence>
<organism evidence="7 8">
    <name type="scientific">Elysia chlorotica</name>
    <name type="common">Eastern emerald elysia</name>
    <name type="synonym">Sea slug</name>
    <dbReference type="NCBI Taxonomy" id="188477"/>
    <lineage>
        <taxon>Eukaryota</taxon>
        <taxon>Metazoa</taxon>
        <taxon>Spiralia</taxon>
        <taxon>Lophotrochozoa</taxon>
        <taxon>Mollusca</taxon>
        <taxon>Gastropoda</taxon>
        <taxon>Heterobranchia</taxon>
        <taxon>Euthyneura</taxon>
        <taxon>Panpulmonata</taxon>
        <taxon>Sacoglossa</taxon>
        <taxon>Placobranchoidea</taxon>
        <taxon>Plakobranchidae</taxon>
        <taxon>Elysia</taxon>
    </lineage>
</organism>
<evidence type="ECO:0000256" key="6">
    <source>
        <dbReference type="ARBA" id="ARBA00023136"/>
    </source>
</evidence>
<evidence type="ECO:0000256" key="3">
    <source>
        <dbReference type="ARBA" id="ARBA00022692"/>
    </source>
</evidence>
<evidence type="ECO:0000256" key="2">
    <source>
        <dbReference type="ARBA" id="ARBA00005876"/>
    </source>
</evidence>
<dbReference type="Gene3D" id="2.60.40.1660">
    <property type="entry name" value="Na, k-atpase alpha subunit"/>
    <property type="match status" value="1"/>
</dbReference>
<dbReference type="Proteomes" id="UP000271974">
    <property type="component" value="Unassembled WGS sequence"/>
</dbReference>
<dbReference type="STRING" id="188477.A0A3S1AS39"/>
<dbReference type="GO" id="GO:0005890">
    <property type="term" value="C:sodium:potassium-exchanging ATPase complex"/>
    <property type="evidence" value="ECO:0007669"/>
    <property type="project" value="InterPro"/>
</dbReference>
<reference evidence="7 8" key="1">
    <citation type="submission" date="2019-01" db="EMBL/GenBank/DDBJ databases">
        <title>A draft genome assembly of the solar-powered sea slug Elysia chlorotica.</title>
        <authorList>
            <person name="Cai H."/>
            <person name="Li Q."/>
            <person name="Fang X."/>
            <person name="Li J."/>
            <person name="Curtis N.E."/>
            <person name="Altenburger A."/>
            <person name="Shibata T."/>
            <person name="Feng M."/>
            <person name="Maeda T."/>
            <person name="Schwartz J.A."/>
            <person name="Shigenobu S."/>
            <person name="Lundholm N."/>
            <person name="Nishiyama T."/>
            <person name="Yang H."/>
            <person name="Hasebe M."/>
            <person name="Li S."/>
            <person name="Pierce S.K."/>
            <person name="Wang J."/>
        </authorList>
    </citation>
    <scope>NUCLEOTIDE SEQUENCE [LARGE SCALE GENOMIC DNA]</scope>
    <source>
        <strain evidence="7">EC2010</strain>
        <tissue evidence="7">Whole organism of an adult</tissue>
    </source>
</reference>
<dbReference type="GO" id="GO:1990573">
    <property type="term" value="P:potassium ion import across plasma membrane"/>
    <property type="evidence" value="ECO:0007669"/>
    <property type="project" value="TreeGrafter"/>
</dbReference>
<accession>A0A3S1AS39</accession>
<keyword evidence="4" id="KW-0735">Signal-anchor</keyword>
<gene>
    <name evidence="7" type="ORF">EGW08_021721</name>
</gene>
<comment type="subcellular location">
    <subcellularLocation>
        <location evidence="1">Membrane</location>
        <topology evidence="1">Single-pass type II membrane protein</topology>
    </subcellularLocation>
</comment>
<dbReference type="AlphaFoldDB" id="A0A3S1AS39"/>
<keyword evidence="6" id="KW-0472">Membrane</keyword>
<dbReference type="EMBL" id="RQTK01001391">
    <property type="protein sequence ID" value="RUS70521.1"/>
    <property type="molecule type" value="Genomic_DNA"/>
</dbReference>
<dbReference type="GO" id="GO:0036376">
    <property type="term" value="P:sodium ion export across plasma membrane"/>
    <property type="evidence" value="ECO:0007669"/>
    <property type="project" value="TreeGrafter"/>
</dbReference>
<keyword evidence="5" id="KW-1133">Transmembrane helix</keyword>
<dbReference type="OrthoDB" id="5912413at2759"/>
<proteinExistence type="inferred from homology"/>
<evidence type="ECO:0000313" key="7">
    <source>
        <dbReference type="EMBL" id="RUS70521.1"/>
    </source>
</evidence>
<keyword evidence="8" id="KW-1185">Reference proteome</keyword>
<sequence>MFQIYDWFPEEFTNDTVPDFLRPSWEELGPWWVQIECSGDDPATVENMGDLIIYPKGGFHFKYFPFRNQQGYRSPIAFLRFDGPTPGILLMMTCRVYARNIIHNRVENMGQVSFELMVD</sequence>
<comment type="similarity">
    <text evidence="2">Belongs to the X(+)/potassium ATPases subunit beta family.</text>
</comment>
<dbReference type="Pfam" id="PF00287">
    <property type="entry name" value="Na_K-ATPase"/>
    <property type="match status" value="1"/>
</dbReference>
<evidence type="ECO:0000313" key="8">
    <source>
        <dbReference type="Proteomes" id="UP000271974"/>
    </source>
</evidence>
<dbReference type="GO" id="GO:0001671">
    <property type="term" value="F:ATPase activator activity"/>
    <property type="evidence" value="ECO:0007669"/>
    <property type="project" value="TreeGrafter"/>
</dbReference>
<name>A0A3S1AS39_ELYCH</name>
<dbReference type="GO" id="GO:0006883">
    <property type="term" value="P:intracellular sodium ion homeostasis"/>
    <property type="evidence" value="ECO:0007669"/>
    <property type="project" value="TreeGrafter"/>
</dbReference>
<dbReference type="InterPro" id="IPR038702">
    <property type="entry name" value="Na/K_ATPase_sub_beta_sf"/>
</dbReference>
<comment type="caution">
    <text evidence="7">The sequence shown here is derived from an EMBL/GenBank/DDBJ whole genome shotgun (WGS) entry which is preliminary data.</text>
</comment>
<protein>
    <submittedName>
        <fullName evidence="7">Uncharacterized protein</fullName>
    </submittedName>
</protein>
<keyword evidence="3" id="KW-0812">Transmembrane</keyword>
<evidence type="ECO:0000256" key="4">
    <source>
        <dbReference type="ARBA" id="ARBA00022968"/>
    </source>
</evidence>
<dbReference type="PANTHER" id="PTHR11523:SF28">
    <property type="entry name" value="NA_K-ATPASE BETA SUBUNIT ISOFORM 4-RELATED"/>
    <property type="match status" value="1"/>
</dbReference>
<dbReference type="PANTHER" id="PTHR11523">
    <property type="entry name" value="SODIUM/POTASSIUM-DEPENDENT ATPASE BETA SUBUNIT"/>
    <property type="match status" value="1"/>
</dbReference>
<evidence type="ECO:0000256" key="5">
    <source>
        <dbReference type="ARBA" id="ARBA00022989"/>
    </source>
</evidence>
<dbReference type="InterPro" id="IPR000402">
    <property type="entry name" value="Na/K_ATPase_sub_beta"/>
</dbReference>
<dbReference type="GO" id="GO:0030007">
    <property type="term" value="P:intracellular potassium ion homeostasis"/>
    <property type="evidence" value="ECO:0007669"/>
    <property type="project" value="TreeGrafter"/>
</dbReference>